<evidence type="ECO:0000256" key="1">
    <source>
        <dbReference type="SAM" id="MobiDB-lite"/>
    </source>
</evidence>
<dbReference type="Proteomes" id="UP000410049">
    <property type="component" value="Unassembled WGS sequence"/>
</dbReference>
<accession>A0A5M9ZI77</accession>
<gene>
    <name evidence="2" type="ORF">EMO91_09430</name>
</gene>
<dbReference type="AlphaFoldDB" id="A0A5M9ZI77"/>
<name>A0A5M9ZI77_9BIFI</name>
<feature type="region of interest" description="Disordered" evidence="1">
    <location>
        <begin position="58"/>
        <end position="82"/>
    </location>
</feature>
<sequence length="104" mass="11834">MYRAWSLEHRPPREGDGSRARRRLDWLTYSQDSSLLLDIRNTLELVRVMLARYMGDRKSKPDMALPPGAPVSREQSRSVSTAGRSITEIFGMLKGMWSGNGLTH</sequence>
<protein>
    <submittedName>
        <fullName evidence="2">Uncharacterized protein</fullName>
    </submittedName>
</protein>
<evidence type="ECO:0000313" key="2">
    <source>
        <dbReference type="EMBL" id="KAA8827317.1"/>
    </source>
</evidence>
<dbReference type="EMBL" id="RZUH01000007">
    <property type="protein sequence ID" value="KAA8827317.1"/>
    <property type="molecule type" value="Genomic_DNA"/>
</dbReference>
<proteinExistence type="predicted"/>
<feature type="region of interest" description="Disordered" evidence="1">
    <location>
        <begin position="1"/>
        <end position="20"/>
    </location>
</feature>
<evidence type="ECO:0000313" key="3">
    <source>
        <dbReference type="Proteomes" id="UP000410049"/>
    </source>
</evidence>
<organism evidence="2 3">
    <name type="scientific">Bifidobacterium myosotis</name>
    <dbReference type="NCBI Taxonomy" id="1630166"/>
    <lineage>
        <taxon>Bacteria</taxon>
        <taxon>Bacillati</taxon>
        <taxon>Actinomycetota</taxon>
        <taxon>Actinomycetes</taxon>
        <taxon>Bifidobacteriales</taxon>
        <taxon>Bifidobacteriaceae</taxon>
        <taxon>Bifidobacterium</taxon>
    </lineage>
</organism>
<reference evidence="2 3" key="1">
    <citation type="journal article" date="2019" name="Syst. Appl. Microbiol.">
        <title>Characterization of Bifidobacterium species in feaces of the Egyptian fruit bat: Description of B. vespertilionis sp. nov. and B. rousetti sp. nov.</title>
        <authorList>
            <person name="Modesto M."/>
            <person name="Satti M."/>
            <person name="Watanabe K."/>
            <person name="Puglisi E."/>
            <person name="Morelli L."/>
            <person name="Huang C.-H."/>
            <person name="Liou J.-S."/>
            <person name="Miyashita M."/>
            <person name="Tamura T."/>
            <person name="Saito S."/>
            <person name="Mori K."/>
            <person name="Huang L."/>
            <person name="Sciavilla P."/>
            <person name="Sandri C."/>
            <person name="Spiezio C."/>
            <person name="Vitali F."/>
            <person name="Cavalieri D."/>
            <person name="Perpetuini G."/>
            <person name="Tofalo R."/>
            <person name="Bonetti A."/>
            <person name="Arita M."/>
            <person name="Mattarelli P."/>
        </authorList>
    </citation>
    <scope>NUCLEOTIDE SEQUENCE [LARGE SCALE GENOMIC DNA]</scope>
    <source>
        <strain evidence="2 3">RST17</strain>
    </source>
</reference>
<comment type="caution">
    <text evidence="2">The sequence shown here is derived from an EMBL/GenBank/DDBJ whole genome shotgun (WGS) entry which is preliminary data.</text>
</comment>